<feature type="signal peptide" evidence="1">
    <location>
        <begin position="1"/>
        <end position="23"/>
    </location>
</feature>
<dbReference type="PANTHER" id="PTHR34597:SF3">
    <property type="entry name" value="OUTER MEMBRANE TRANSPORTER CDIB"/>
    <property type="match status" value="1"/>
</dbReference>
<dbReference type="Gene3D" id="3.60.21.10">
    <property type="match status" value="1"/>
</dbReference>
<dbReference type="PANTHER" id="PTHR34597">
    <property type="entry name" value="SLR1661 PROTEIN"/>
    <property type="match status" value="1"/>
</dbReference>
<sequence length="1220" mass="138828">MNTKQLFYIICCTLLLASCATTRVQLKNDAANTISSKTDSEMERFYIIGNASKSKSTTILSGLENVVSKFPSEANHLIFIGDNTNEKDKSGVKADLDRQIKTVKNLSIDPFFVPGNYDWEYNSVEGLETIEDHLKDNLEKEDPLTPNNGCPLESIEIGDDIQLIIFDSQWYLEDWDRNPKMNDKCDIKSREKLLYELENEIKKSANRTILFAMHHPLYTNGFHGGRFALRDHLFPLRGNIPVPVVASVIAEVRSQGAVSVQDRYNKVYDEMAYKVTNILNQKDKRIVVISGHEENLQYIEHDLIKQVISGAGSDTKPASISDNGLFSYGGNGFAAVDVAKDGAVWVRFYSAQNENTQLLFEKEIYPPTPIPSFEGLPLRYPETYDASVYEIEKVEKSQFFKSFWGNHYREVYGTKVTARTALLDTLYGGLTVIRPGGGHQTKSLRLETKDGKEYNMRALKKSAVQFLETTVFKGINGEKYLGNTVPEDIIQDFYTAAHPYGAFAVPTLAKAAEVYHTTPELYYVPKQKALGKYNDEYGDQLFMIVEKPSEEYTGRKSFGYPDDIESTDDLLATLRQDEEYTLDENAYIRARIFDMLLGDWDRHQDQWRWAVFEDGDKKVFVPIPRDRDQVFANFDGSFLNVMRSLMGSVNQFGVYGEDIIDVEWFNKAGSKLDRALLKRTGKEDWIEEAQFIQLAIDEKLVNEAFSRLPIEVQGATTQEIKNNFLQRKANLVHIVERYWEIFIRFQMLTGTDKDDYFEITRIPDGSTNIKAFRIKDGEKGDLLFDRTFHSKETNEVWLYGLDDTDTFEVNGDAKDAMIIRIIGGQDEDTYKISEGKKIKVYDRNFSESIVEEKGGAYFRFTDFYEANLYDYKKAPKKGGKINFDVGFNPDQGIILEAGYKKTVNDFIENPYGRLTAINAQYHFLTQGIDVRLKKGYAAVIKDYNLIFEGRFTSKNYTENYFGFGNDTSYDQDEINFDFNRVNLAMYDGGLGLERQSDYGSFFQIKYELQSTEVVSNGTNFIANSNFEGIGNRFYFGVPSAWYQYKNFDDEVFPTKGMLFEVKGSAIDDLGDSNLTGVINSKVNFYNALLTSRKLVLKTAAQTQINIGDRPQFYQLASLGGDNGLRGYRNQRFSGDQSFSASGDLAYNFSKIKTAFFPIDLSAFVGVDLGRVWTEGNSSKDWHSSYGGGFMLQWTQAIHAGFSAFRSDEGTRISFRTGISL</sequence>
<dbReference type="Proteomes" id="UP001596415">
    <property type="component" value="Unassembled WGS sequence"/>
</dbReference>
<feature type="chain" id="PRO_5047147402" evidence="1">
    <location>
        <begin position="24"/>
        <end position="1220"/>
    </location>
</feature>
<reference evidence="4" key="1">
    <citation type="journal article" date="2019" name="Int. J. Syst. Evol. Microbiol.">
        <title>The Global Catalogue of Microorganisms (GCM) 10K type strain sequencing project: providing services to taxonomists for standard genome sequencing and annotation.</title>
        <authorList>
            <consortium name="The Broad Institute Genomics Platform"/>
            <consortium name="The Broad Institute Genome Sequencing Center for Infectious Disease"/>
            <person name="Wu L."/>
            <person name="Ma J."/>
        </authorList>
    </citation>
    <scope>NUCLEOTIDE SEQUENCE [LARGE SCALE GENOMIC DNA]</scope>
    <source>
        <strain evidence="4">CGMCC 1.16306</strain>
    </source>
</reference>
<dbReference type="InterPro" id="IPR005565">
    <property type="entry name" value="Hemolysn_activator_HlyB_C"/>
</dbReference>
<name>A0ABW2MV39_9FLAO</name>
<comment type="caution">
    <text evidence="3">The sequence shown here is derived from an EMBL/GenBank/DDBJ whole genome shotgun (WGS) entry which is preliminary data.</text>
</comment>
<dbReference type="EMBL" id="JBHTBN010000003">
    <property type="protein sequence ID" value="MFC7357420.1"/>
    <property type="molecule type" value="Genomic_DNA"/>
</dbReference>
<dbReference type="InterPro" id="IPR029052">
    <property type="entry name" value="Metallo-depent_PP-like"/>
</dbReference>
<keyword evidence="4" id="KW-1185">Reference proteome</keyword>
<protein>
    <submittedName>
        <fullName evidence="3">ShlB/FhaC/HecB family hemolysin secretion/activation protein</fullName>
    </submittedName>
</protein>
<gene>
    <name evidence="3" type="ORF">ACFQO1_06960</name>
</gene>
<feature type="domain" description="Haemolysin activator HlyB C-terminal" evidence="2">
    <location>
        <begin position="1093"/>
        <end position="1180"/>
    </location>
</feature>
<dbReference type="PROSITE" id="PS51257">
    <property type="entry name" value="PROKAR_LIPOPROTEIN"/>
    <property type="match status" value="1"/>
</dbReference>
<dbReference type="InterPro" id="IPR051544">
    <property type="entry name" value="TPS_OM_transporter"/>
</dbReference>
<accession>A0ABW2MV39</accession>
<proteinExistence type="predicted"/>
<evidence type="ECO:0000313" key="4">
    <source>
        <dbReference type="Proteomes" id="UP001596415"/>
    </source>
</evidence>
<evidence type="ECO:0000259" key="2">
    <source>
        <dbReference type="Pfam" id="PF03865"/>
    </source>
</evidence>
<evidence type="ECO:0000313" key="3">
    <source>
        <dbReference type="EMBL" id="MFC7357420.1"/>
    </source>
</evidence>
<keyword evidence="1" id="KW-0732">Signal</keyword>
<dbReference type="RefSeq" id="WP_380217266.1">
    <property type="nucleotide sequence ID" value="NZ_JBHTBN010000003.1"/>
</dbReference>
<organism evidence="3 4">
    <name type="scientific">Jejudonia soesokkakensis</name>
    <dbReference type="NCBI Taxonomy" id="1323432"/>
    <lineage>
        <taxon>Bacteria</taxon>
        <taxon>Pseudomonadati</taxon>
        <taxon>Bacteroidota</taxon>
        <taxon>Flavobacteriia</taxon>
        <taxon>Flavobacteriales</taxon>
        <taxon>Flavobacteriaceae</taxon>
        <taxon>Jejudonia</taxon>
    </lineage>
</organism>
<evidence type="ECO:0000256" key="1">
    <source>
        <dbReference type="SAM" id="SignalP"/>
    </source>
</evidence>
<dbReference type="Pfam" id="PF03865">
    <property type="entry name" value="ShlB"/>
    <property type="match status" value="1"/>
</dbReference>
<dbReference type="SUPFAM" id="SSF56300">
    <property type="entry name" value="Metallo-dependent phosphatases"/>
    <property type="match status" value="1"/>
</dbReference>